<proteinExistence type="predicted"/>
<organism evidence="1">
    <name type="scientific">Anguilla anguilla</name>
    <name type="common">European freshwater eel</name>
    <name type="synonym">Muraena anguilla</name>
    <dbReference type="NCBI Taxonomy" id="7936"/>
    <lineage>
        <taxon>Eukaryota</taxon>
        <taxon>Metazoa</taxon>
        <taxon>Chordata</taxon>
        <taxon>Craniata</taxon>
        <taxon>Vertebrata</taxon>
        <taxon>Euteleostomi</taxon>
        <taxon>Actinopterygii</taxon>
        <taxon>Neopterygii</taxon>
        <taxon>Teleostei</taxon>
        <taxon>Anguilliformes</taxon>
        <taxon>Anguillidae</taxon>
        <taxon>Anguilla</taxon>
    </lineage>
</organism>
<accession>A0A0E9S3G3</accession>
<reference evidence="1" key="1">
    <citation type="submission" date="2014-11" db="EMBL/GenBank/DDBJ databases">
        <authorList>
            <person name="Amaro Gonzalez C."/>
        </authorList>
    </citation>
    <scope>NUCLEOTIDE SEQUENCE</scope>
</reference>
<sequence length="30" mass="3552">MMERYVRCLPISTVWHSSTLTLSFPSYMNT</sequence>
<name>A0A0E9S3G3_ANGAN</name>
<protein>
    <submittedName>
        <fullName evidence="1">Uncharacterized protein</fullName>
    </submittedName>
</protein>
<dbReference type="AlphaFoldDB" id="A0A0E9S3G3"/>
<reference evidence="1" key="2">
    <citation type="journal article" date="2015" name="Fish Shellfish Immunol.">
        <title>Early steps in the European eel (Anguilla anguilla)-Vibrio vulnificus interaction in the gills: Role of the RtxA13 toxin.</title>
        <authorList>
            <person name="Callol A."/>
            <person name="Pajuelo D."/>
            <person name="Ebbesson L."/>
            <person name="Teles M."/>
            <person name="MacKenzie S."/>
            <person name="Amaro C."/>
        </authorList>
    </citation>
    <scope>NUCLEOTIDE SEQUENCE</scope>
</reference>
<evidence type="ECO:0000313" key="1">
    <source>
        <dbReference type="EMBL" id="JAH35954.1"/>
    </source>
</evidence>
<dbReference type="EMBL" id="GBXM01072623">
    <property type="protein sequence ID" value="JAH35954.1"/>
    <property type="molecule type" value="Transcribed_RNA"/>
</dbReference>